<dbReference type="PATRIC" id="fig|520767.4.peg.946"/>
<dbReference type="EMBL" id="LOHZ01000023">
    <property type="protein sequence ID" value="KYO67035.1"/>
    <property type="molecule type" value="Genomic_DNA"/>
</dbReference>
<dbReference type="Proteomes" id="UP000075737">
    <property type="component" value="Unassembled WGS sequence"/>
</dbReference>
<evidence type="ECO:0000313" key="2">
    <source>
        <dbReference type="Proteomes" id="UP000075737"/>
    </source>
</evidence>
<protein>
    <recommendedName>
        <fullName evidence="3">Transposase DDE domain-containing protein</fullName>
    </recommendedName>
</protein>
<proteinExistence type="predicted"/>
<dbReference type="AlphaFoldDB" id="A0A161PVQ0"/>
<reference evidence="1 2" key="1">
    <citation type="submission" date="2015-12" db="EMBL/GenBank/DDBJ databases">
        <title>Draft genome of Thermovenabulum gondwanense isolated from a red thermophilic microbial mat colonisisng an outflow channel of a bore well.</title>
        <authorList>
            <person name="Patel B.K."/>
        </authorList>
    </citation>
    <scope>NUCLEOTIDE SEQUENCE [LARGE SCALE GENOMIC DNA]</scope>
    <source>
        <strain evidence="1 2">R270</strain>
    </source>
</reference>
<evidence type="ECO:0008006" key="3">
    <source>
        <dbReference type="Google" id="ProtNLM"/>
    </source>
</evidence>
<name>A0A161PVQ0_9FIRM</name>
<keyword evidence="2" id="KW-1185">Reference proteome</keyword>
<accession>A0A161PVQ0</accession>
<comment type="caution">
    <text evidence="1">The sequence shown here is derived from an EMBL/GenBank/DDBJ whole genome shotgun (WGS) entry which is preliminary data.</text>
</comment>
<gene>
    <name evidence="1" type="ORF">ATZ99_08530</name>
</gene>
<organism evidence="1 2">
    <name type="scientific">Thermovenabulum gondwanense</name>
    <dbReference type="NCBI Taxonomy" id="520767"/>
    <lineage>
        <taxon>Bacteria</taxon>
        <taxon>Bacillati</taxon>
        <taxon>Bacillota</taxon>
        <taxon>Clostridia</taxon>
        <taxon>Thermosediminibacterales</taxon>
        <taxon>Thermosediminibacteraceae</taxon>
        <taxon>Thermovenabulum</taxon>
    </lineage>
</organism>
<evidence type="ECO:0000313" key="1">
    <source>
        <dbReference type="EMBL" id="KYO67035.1"/>
    </source>
</evidence>
<sequence length="68" mass="7880">MERVNSRLDESFGFEKHYIRGKKKMEIKCGIALCIMLAMALGRIKEKQAEEMRSLIKPVQRKKEPDAA</sequence>